<dbReference type="SUPFAM" id="SSF51735">
    <property type="entry name" value="NAD(P)-binding Rossmann-fold domains"/>
    <property type="match status" value="1"/>
</dbReference>
<dbReference type="InterPro" id="IPR003148">
    <property type="entry name" value="RCK_N"/>
</dbReference>
<feature type="domain" description="RCK N-terminal" evidence="1">
    <location>
        <begin position="5"/>
        <end position="61"/>
    </location>
</feature>
<name>A0A833E969_9CREN</name>
<protein>
    <recommendedName>
        <fullName evidence="1">RCK N-terminal domain-containing protein</fullName>
    </recommendedName>
</protein>
<gene>
    <name evidence="2" type="ORF">EYH50_02380</name>
</gene>
<evidence type="ECO:0000313" key="2">
    <source>
        <dbReference type="EMBL" id="HIQ23878.1"/>
    </source>
</evidence>
<comment type="caution">
    <text evidence="2">The sequence shown here is derived from an EMBL/GenBank/DDBJ whole genome shotgun (WGS) entry which is preliminary data.</text>
</comment>
<dbReference type="Pfam" id="PF02254">
    <property type="entry name" value="TrkA_N"/>
    <property type="match status" value="1"/>
</dbReference>
<dbReference type="EMBL" id="DQVR01000052">
    <property type="protein sequence ID" value="HIQ23878.1"/>
    <property type="molecule type" value="Genomic_DNA"/>
</dbReference>
<feature type="non-terminal residue" evidence="2">
    <location>
        <position position="70"/>
    </location>
</feature>
<reference evidence="2" key="1">
    <citation type="journal article" date="2020" name="ISME J.">
        <title>Gammaproteobacteria mediating utilization of methyl-, sulfur- and petroleum organic compounds in deep ocean hydrothermal plumes.</title>
        <authorList>
            <person name="Zhou Z."/>
            <person name="Liu Y."/>
            <person name="Pan J."/>
            <person name="Cron B.R."/>
            <person name="Toner B.M."/>
            <person name="Anantharaman K."/>
            <person name="Breier J.A."/>
            <person name="Dick G.J."/>
            <person name="Li M."/>
        </authorList>
    </citation>
    <scope>NUCLEOTIDE SEQUENCE</scope>
    <source>
        <strain evidence="2">SZUA-1523</strain>
    </source>
</reference>
<organism evidence="2 3">
    <name type="scientific">Pyrodictium delaneyi</name>
    <dbReference type="NCBI Taxonomy" id="1273541"/>
    <lineage>
        <taxon>Archaea</taxon>
        <taxon>Thermoproteota</taxon>
        <taxon>Thermoprotei</taxon>
        <taxon>Desulfurococcales</taxon>
        <taxon>Pyrodictiaceae</taxon>
        <taxon>Pyrodictium</taxon>
    </lineage>
</organism>
<accession>A0A833E969</accession>
<evidence type="ECO:0000313" key="3">
    <source>
        <dbReference type="Proteomes" id="UP000600071"/>
    </source>
</evidence>
<proteinExistence type="predicted"/>
<dbReference type="InterPro" id="IPR036291">
    <property type="entry name" value="NAD(P)-bd_dom_sf"/>
</dbReference>
<dbReference type="GO" id="GO:0006813">
    <property type="term" value="P:potassium ion transport"/>
    <property type="evidence" value="ECO:0007669"/>
    <property type="project" value="InterPro"/>
</dbReference>
<dbReference type="Gene3D" id="3.40.50.720">
    <property type="entry name" value="NAD(P)-binding Rossmann-like Domain"/>
    <property type="match status" value="1"/>
</dbReference>
<dbReference type="AlphaFoldDB" id="A0A833E969"/>
<dbReference type="Proteomes" id="UP000600071">
    <property type="component" value="Unassembled WGS sequence"/>
</dbReference>
<evidence type="ECO:0000259" key="1">
    <source>
        <dbReference type="Pfam" id="PF02254"/>
    </source>
</evidence>
<sequence length="70" mass="7434">MNTCLVGYGRVGKVTALALSRDYNVNVVVFDASGQRVNEARRKGLEAFLTDASNPGMSSRIAAECDVVAV</sequence>